<dbReference type="RefSeq" id="WP_210598100.1">
    <property type="nucleotide sequence ID" value="NZ_JAGKSQ010000006.1"/>
</dbReference>
<feature type="region of interest" description="Disordered" evidence="1">
    <location>
        <begin position="1"/>
        <end position="47"/>
    </location>
</feature>
<feature type="compositionally biased region" description="Basic and acidic residues" evidence="1">
    <location>
        <begin position="24"/>
        <end position="39"/>
    </location>
</feature>
<feature type="compositionally biased region" description="Polar residues" evidence="1">
    <location>
        <begin position="1"/>
        <end position="20"/>
    </location>
</feature>
<sequence>MRRQTTSFKELMQQNKNQLLNDPKAMEAIDKRLDDRQTKTNDNQNNK</sequence>
<keyword evidence="3" id="KW-1185">Reference proteome</keyword>
<proteinExistence type="predicted"/>
<accession>A0A940WU86</accession>
<gene>
    <name evidence="2" type="ORF">J7W16_14830</name>
</gene>
<evidence type="ECO:0000313" key="3">
    <source>
        <dbReference type="Proteomes" id="UP000678228"/>
    </source>
</evidence>
<organism evidence="2 3">
    <name type="scientific">Halalkalibacter suaedae</name>
    <dbReference type="NCBI Taxonomy" id="2822140"/>
    <lineage>
        <taxon>Bacteria</taxon>
        <taxon>Bacillati</taxon>
        <taxon>Bacillota</taxon>
        <taxon>Bacilli</taxon>
        <taxon>Bacillales</taxon>
        <taxon>Bacillaceae</taxon>
        <taxon>Halalkalibacter</taxon>
    </lineage>
</organism>
<dbReference type="Proteomes" id="UP000678228">
    <property type="component" value="Unassembled WGS sequence"/>
</dbReference>
<dbReference type="Pfam" id="PF13040">
    <property type="entry name" value="Fur_reg_FbpB"/>
    <property type="match status" value="1"/>
</dbReference>
<protein>
    <submittedName>
        <fullName evidence="2">FbpB family small basic protein</fullName>
    </submittedName>
</protein>
<dbReference type="AlphaFoldDB" id="A0A940WU86"/>
<name>A0A940WU86_9BACI</name>
<evidence type="ECO:0000256" key="1">
    <source>
        <dbReference type="SAM" id="MobiDB-lite"/>
    </source>
</evidence>
<reference evidence="2" key="1">
    <citation type="submission" date="2021-03" db="EMBL/GenBank/DDBJ databases">
        <title>Bacillus suaedae sp. nov., isolated from Suaeda aralocaspica.</title>
        <authorList>
            <person name="Lei R.F.R."/>
        </authorList>
    </citation>
    <scope>NUCLEOTIDE SEQUENCE</scope>
    <source>
        <strain evidence="2">YZJH907-2</strain>
    </source>
</reference>
<dbReference type="EMBL" id="JAGKSQ010000006">
    <property type="protein sequence ID" value="MBP3952396.1"/>
    <property type="molecule type" value="Genomic_DNA"/>
</dbReference>
<evidence type="ECO:0000313" key="2">
    <source>
        <dbReference type="EMBL" id="MBP3952396.1"/>
    </source>
</evidence>
<comment type="caution">
    <text evidence="2">The sequence shown here is derived from an EMBL/GenBank/DDBJ whole genome shotgun (WGS) entry which is preliminary data.</text>
</comment>
<dbReference type="InterPro" id="IPR025004">
    <property type="entry name" value="SenN/SenS"/>
</dbReference>